<dbReference type="Pfam" id="PF13657">
    <property type="entry name" value="Couple_hipA"/>
    <property type="match status" value="1"/>
</dbReference>
<evidence type="ECO:0000256" key="2">
    <source>
        <dbReference type="ARBA" id="ARBA00022679"/>
    </source>
</evidence>
<name>A0A1H4B133_XYLRU</name>
<dbReference type="Proteomes" id="UP000182257">
    <property type="component" value="Unassembled WGS sequence"/>
</dbReference>
<dbReference type="AlphaFoldDB" id="A0A1H4B133"/>
<dbReference type="InterPro" id="IPR012893">
    <property type="entry name" value="HipA-like_C"/>
</dbReference>
<organism evidence="6 7">
    <name type="scientific">Xylanibacter ruminicola</name>
    <name type="common">Prevotella ruminicola</name>
    <dbReference type="NCBI Taxonomy" id="839"/>
    <lineage>
        <taxon>Bacteria</taxon>
        <taxon>Pseudomonadati</taxon>
        <taxon>Bacteroidota</taxon>
        <taxon>Bacteroidia</taxon>
        <taxon>Bacteroidales</taxon>
        <taxon>Prevotellaceae</taxon>
        <taxon>Xylanibacter</taxon>
    </lineage>
</organism>
<dbReference type="InterPro" id="IPR017508">
    <property type="entry name" value="HipA_N1"/>
</dbReference>
<evidence type="ECO:0000313" key="6">
    <source>
        <dbReference type="EMBL" id="SEA41861.1"/>
    </source>
</evidence>
<reference evidence="6 7" key="1">
    <citation type="submission" date="2016-10" db="EMBL/GenBank/DDBJ databases">
        <authorList>
            <person name="de Groot N.N."/>
        </authorList>
    </citation>
    <scope>NUCLEOTIDE SEQUENCE [LARGE SCALE GENOMIC DNA]</scope>
    <source>
        <strain evidence="6 7">D31d</strain>
    </source>
</reference>
<sequence length="496" mass="56772">MTSSLKVILWGEEIGRLAWDERRRLAYFMYNPEWIKRGLNISPLVAPIDGARSLTPVWGEDARIYQKLPAFVADSLPDAWGNQLFDLWRQQNHLANADITPLDKLSFIGKRGMGALEFQPEYAREQKAQKIDMKSLADLAERIYTEREQARIMPDENITMQSLLTVGTSAGGRQPKAIIAINRKTGEIRSGQISGLKNYDYCLLKFGNTQYSSAELEMAYYELATMAGIRMMPSELYTVDGNNHFITKRFDRDGERKIYTQTLAAISPDADSYEQLIAVCRKLHLPESDCQEVFRRMVFNILANNTDDHNKNFSFIMDEDGSWRLSPAYDITYIIDNGGFLPNEDHCLYIRAKLRGITREDAIQFARDNGIRRPDAIIREVVASLKQFRSIATKYGVSEQWTGRVEATIISHLKEWGEWQEDVAMPEQTINGHLVSSIRIEQAYKGNFHLLAEIDGKERKYVIGKNKEEFSLIEKTGVANLTPEQLLAMAEKYFFS</sequence>
<comment type="similarity">
    <text evidence="1">Belongs to the HipA Ser/Thr kinase family.</text>
</comment>
<protein>
    <submittedName>
        <fullName evidence="6">Serine/threonine-protein kinase HipA</fullName>
    </submittedName>
</protein>
<dbReference type="InterPro" id="IPR052028">
    <property type="entry name" value="HipA_Ser/Thr_kinase"/>
</dbReference>
<keyword evidence="3 6" id="KW-0418">Kinase</keyword>
<dbReference type="OrthoDB" id="9805913at2"/>
<evidence type="ECO:0000256" key="1">
    <source>
        <dbReference type="ARBA" id="ARBA00010164"/>
    </source>
</evidence>
<keyword evidence="2" id="KW-0808">Transferase</keyword>
<dbReference type="PANTHER" id="PTHR37419:SF8">
    <property type="entry name" value="TOXIN YJJJ"/>
    <property type="match status" value="1"/>
</dbReference>
<evidence type="ECO:0000256" key="3">
    <source>
        <dbReference type="ARBA" id="ARBA00022777"/>
    </source>
</evidence>
<dbReference type="Gene3D" id="1.10.1070.20">
    <property type="match status" value="1"/>
</dbReference>
<evidence type="ECO:0000259" key="5">
    <source>
        <dbReference type="Pfam" id="PF13657"/>
    </source>
</evidence>
<evidence type="ECO:0000259" key="4">
    <source>
        <dbReference type="Pfam" id="PF07804"/>
    </source>
</evidence>
<dbReference type="EMBL" id="FNRF01000002">
    <property type="protein sequence ID" value="SEA41861.1"/>
    <property type="molecule type" value="Genomic_DNA"/>
</dbReference>
<feature type="domain" description="HipA N-terminal subdomain 1" evidence="5">
    <location>
        <begin position="5"/>
        <end position="118"/>
    </location>
</feature>
<feature type="domain" description="HipA-like C-terminal" evidence="4">
    <location>
        <begin position="168"/>
        <end position="385"/>
    </location>
</feature>
<dbReference type="Pfam" id="PF07804">
    <property type="entry name" value="HipA_C"/>
    <property type="match status" value="1"/>
</dbReference>
<accession>A0A1H4B133</accession>
<dbReference type="GO" id="GO:0005829">
    <property type="term" value="C:cytosol"/>
    <property type="evidence" value="ECO:0007669"/>
    <property type="project" value="TreeGrafter"/>
</dbReference>
<evidence type="ECO:0000313" key="7">
    <source>
        <dbReference type="Proteomes" id="UP000182257"/>
    </source>
</evidence>
<dbReference type="RefSeq" id="WP_074760864.1">
    <property type="nucleotide sequence ID" value="NZ_FNRF01000002.1"/>
</dbReference>
<dbReference type="PANTHER" id="PTHR37419">
    <property type="entry name" value="SERINE/THREONINE-PROTEIN KINASE TOXIN HIPA"/>
    <property type="match status" value="1"/>
</dbReference>
<proteinExistence type="inferred from homology"/>
<dbReference type="GO" id="GO:0004674">
    <property type="term" value="F:protein serine/threonine kinase activity"/>
    <property type="evidence" value="ECO:0007669"/>
    <property type="project" value="TreeGrafter"/>
</dbReference>
<gene>
    <name evidence="6" type="ORF">SAMN05216462_1471</name>
</gene>